<dbReference type="PANTHER" id="PTHR18914">
    <property type="entry name" value="ALPHA CATENIN"/>
    <property type="match status" value="1"/>
</dbReference>
<evidence type="ECO:0000256" key="7">
    <source>
        <dbReference type="SAM" id="MobiDB-lite"/>
    </source>
</evidence>
<dbReference type="GO" id="GO:0005737">
    <property type="term" value="C:cytoplasm"/>
    <property type="evidence" value="ECO:0007669"/>
    <property type="project" value="UniProtKB-SubCell"/>
</dbReference>
<reference evidence="9" key="1">
    <citation type="journal article" date="2015" name="Nat. Genet.">
        <title>The genome and transcriptome of the zoonotic hookworm Ancylostoma ceylanicum identify infection-specific gene families.</title>
        <authorList>
            <person name="Schwarz E.M."/>
            <person name="Hu Y."/>
            <person name="Antoshechkin I."/>
            <person name="Miller M.M."/>
            <person name="Sternberg P.W."/>
            <person name="Aroian R.V."/>
        </authorList>
    </citation>
    <scope>NUCLEOTIDE SEQUENCE</scope>
    <source>
        <strain evidence="9">HY135</strain>
    </source>
</reference>
<evidence type="ECO:0000256" key="4">
    <source>
        <dbReference type="ARBA" id="ARBA00022490"/>
    </source>
</evidence>
<dbReference type="Pfam" id="PF01044">
    <property type="entry name" value="Vinculin"/>
    <property type="match status" value="1"/>
</dbReference>
<dbReference type="SUPFAM" id="SSF47220">
    <property type="entry name" value="alpha-catenin/vinculin-like"/>
    <property type="match status" value="4"/>
</dbReference>
<dbReference type="GO" id="GO:0051015">
    <property type="term" value="F:actin filament binding"/>
    <property type="evidence" value="ECO:0007669"/>
    <property type="project" value="InterPro"/>
</dbReference>
<evidence type="ECO:0000256" key="1">
    <source>
        <dbReference type="ARBA" id="ARBA00004282"/>
    </source>
</evidence>
<dbReference type="InterPro" id="IPR006077">
    <property type="entry name" value="Vinculin/catenin"/>
</dbReference>
<dbReference type="PANTHER" id="PTHR18914:SF9">
    <property type="entry name" value="CATENIN ALPHA"/>
    <property type="match status" value="1"/>
</dbReference>
<name>A0A016WPN2_9BILA</name>
<keyword evidence="5" id="KW-0130">Cell adhesion</keyword>
<dbReference type="Proteomes" id="UP000024635">
    <property type="component" value="Unassembled WGS sequence"/>
</dbReference>
<keyword evidence="4" id="KW-0963">Cytoplasm</keyword>
<proteinExistence type="inferred from homology"/>
<gene>
    <name evidence="8" type="primary">Acey_s0562.g3489</name>
    <name evidence="8" type="synonym">Acey-hmp-1</name>
    <name evidence="8" type="ORF">Y032_0562g3489</name>
</gene>
<protein>
    <recommendedName>
        <fullName evidence="10">Vinculin family protein</fullName>
    </recommendedName>
</protein>
<dbReference type="InterPro" id="IPR036723">
    <property type="entry name" value="Alpha-catenin/vinculin-like_sf"/>
</dbReference>
<sequence length="915" mass="101927">MVVRASLQSSFNFDQVKTKTVENLIFQLINDVTNITETFPLQPGQTADSLVVAVERSVQQFLDQGDAAIRSCPLAHGTALETLTDALVDVRDTGQSMSFAGRDFIRDSSSSQRRATAVNAGKTLLQAVAHFLILADSIDVALIVEGIDKIRTLLDGIRAATSNQEVIDRYQLMIAEIEEIEETVRRRIADLRDPNQRDDLLACKGVLKSSCPLVFATTKAFVRHPENDESRQNRDYAHNEALAALNAMDSILRGEKPDMSFTAQGRLGHLISELDQFQNRVYLEPGTYKAHIHRPELEELLERIVSGSAAIADSGSTRADRKQKIVNECNNLRQALQDLLGEYERSCGRDNSEDVDLAMVLVGRKAKDLRRHLRRAVVDHVSDAFLDTNTPLLILIDAAKRRDSEATTQAGHLFLEHANKIVDVAHLACEMSSDVEGVRIIRYTANQLRKLAPQVVNAAHLLCARGDSKVAQENMDLFRDIWQDKVRLLTMAIDSIMTLDDFLAVSEAHIVEDAMAGLQAVHEGDGDMLDRASGAIRGRSLRVCSAVDAEMDALQPSAYTERVKLATRRLRDEMLSQYAVRAEAVVTRLEATGPNSTQEERDRDSDEFINACTLVHDAVKEIRNALLVNRHPEDVDSDNEYEDDGQTNVHDNTSRISEGENQQKIMRRLPEEDKKKIQEQIDVFKITQTKFEREVAKWDESGNDIIVLAKHMCMIMTDMTDFTRGHGPLKTTMDVIRAAQEISVDGSKLNALAKQIGDESVDSNTKADLFAYLSRITLYCQQLNICSKVKADVQQIGNDVVVSGLESAMSLIQTARNLLGAVVLTVKAAYIASTKCAQSERARVEAAMALCAPPLYQDDDGKFRRHNSQAPYVQWRMAPPMKQPLVPVQKKHGVIRRASERRPMAPARALAEFVQ</sequence>
<evidence type="ECO:0000256" key="3">
    <source>
        <dbReference type="ARBA" id="ARBA00008376"/>
    </source>
</evidence>
<comment type="caution">
    <text evidence="8">The sequence shown here is derived from an EMBL/GenBank/DDBJ whole genome shotgun (WGS) entry which is preliminary data.</text>
</comment>
<dbReference type="Gene3D" id="1.20.120.230">
    <property type="entry name" value="Alpha-catenin/vinculin-like"/>
    <property type="match status" value="5"/>
</dbReference>
<feature type="compositionally biased region" description="Polar residues" evidence="7">
    <location>
        <begin position="646"/>
        <end position="662"/>
    </location>
</feature>
<organism evidence="8 9">
    <name type="scientific">Ancylostoma ceylanicum</name>
    <dbReference type="NCBI Taxonomy" id="53326"/>
    <lineage>
        <taxon>Eukaryota</taxon>
        <taxon>Metazoa</taxon>
        <taxon>Ecdysozoa</taxon>
        <taxon>Nematoda</taxon>
        <taxon>Chromadorea</taxon>
        <taxon>Rhabditida</taxon>
        <taxon>Rhabditina</taxon>
        <taxon>Rhabditomorpha</taxon>
        <taxon>Strongyloidea</taxon>
        <taxon>Ancylostomatidae</taxon>
        <taxon>Ancylostomatinae</taxon>
        <taxon>Ancylostoma</taxon>
    </lineage>
</organism>
<dbReference type="GO" id="GO:0098609">
    <property type="term" value="P:cell-cell adhesion"/>
    <property type="evidence" value="ECO:0007669"/>
    <property type="project" value="TreeGrafter"/>
</dbReference>
<evidence type="ECO:0000313" key="8">
    <source>
        <dbReference type="EMBL" id="EYC41605.1"/>
    </source>
</evidence>
<evidence type="ECO:0008006" key="10">
    <source>
        <dbReference type="Google" id="ProtNLM"/>
    </source>
</evidence>
<evidence type="ECO:0000256" key="2">
    <source>
        <dbReference type="ARBA" id="ARBA00004496"/>
    </source>
</evidence>
<dbReference type="Gene3D" id="6.10.250.2510">
    <property type="match status" value="1"/>
</dbReference>
<dbReference type="GO" id="GO:0045296">
    <property type="term" value="F:cadherin binding"/>
    <property type="evidence" value="ECO:0007669"/>
    <property type="project" value="InterPro"/>
</dbReference>
<keyword evidence="6" id="KW-0965">Cell junction</keyword>
<dbReference type="EMBL" id="JARK01000162">
    <property type="protein sequence ID" value="EYC41605.1"/>
    <property type="molecule type" value="Genomic_DNA"/>
</dbReference>
<dbReference type="GO" id="GO:0005912">
    <property type="term" value="C:adherens junction"/>
    <property type="evidence" value="ECO:0007669"/>
    <property type="project" value="TreeGrafter"/>
</dbReference>
<dbReference type="InterPro" id="IPR001033">
    <property type="entry name" value="Alpha_catenin"/>
</dbReference>
<comment type="subcellular location">
    <subcellularLocation>
        <location evidence="1">Cell junction</location>
    </subcellularLocation>
    <subcellularLocation>
        <location evidence="2">Cytoplasm</location>
    </subcellularLocation>
</comment>
<feature type="compositionally biased region" description="Acidic residues" evidence="7">
    <location>
        <begin position="635"/>
        <end position="645"/>
    </location>
</feature>
<dbReference type="GO" id="GO:0016342">
    <property type="term" value="C:catenin complex"/>
    <property type="evidence" value="ECO:0007669"/>
    <property type="project" value="TreeGrafter"/>
</dbReference>
<evidence type="ECO:0000256" key="5">
    <source>
        <dbReference type="ARBA" id="ARBA00022889"/>
    </source>
</evidence>
<dbReference type="GO" id="GO:0016477">
    <property type="term" value="P:cell migration"/>
    <property type="evidence" value="ECO:0007669"/>
    <property type="project" value="TreeGrafter"/>
</dbReference>
<dbReference type="GO" id="GO:0008013">
    <property type="term" value="F:beta-catenin binding"/>
    <property type="evidence" value="ECO:0007669"/>
    <property type="project" value="TreeGrafter"/>
</dbReference>
<dbReference type="OrthoDB" id="6376697at2759"/>
<accession>A0A016WPN2</accession>
<evidence type="ECO:0000313" key="9">
    <source>
        <dbReference type="Proteomes" id="UP000024635"/>
    </source>
</evidence>
<feature type="region of interest" description="Disordered" evidence="7">
    <location>
        <begin position="631"/>
        <end position="662"/>
    </location>
</feature>
<dbReference type="AlphaFoldDB" id="A0A016WPN2"/>
<dbReference type="STRING" id="53326.A0A016WPN2"/>
<evidence type="ECO:0000256" key="6">
    <source>
        <dbReference type="ARBA" id="ARBA00022949"/>
    </source>
</evidence>
<comment type="similarity">
    <text evidence="3">Belongs to the vinculin/alpha-catenin family.</text>
</comment>
<keyword evidence="9" id="KW-1185">Reference proteome</keyword>
<dbReference type="PRINTS" id="PR00805">
    <property type="entry name" value="ALPHACATENIN"/>
</dbReference>